<name>A0A0H3FNY0_RAHSY</name>
<keyword evidence="2" id="KW-0614">Plasmid</keyword>
<dbReference type="KEGG" id="rah:Rahaq_5013"/>
<dbReference type="eggNOG" id="COG3299">
    <property type="taxonomic scope" value="Bacteria"/>
</dbReference>
<dbReference type="RefSeq" id="WP_013578269.1">
    <property type="nucleotide sequence ID" value="NC_015062.1"/>
</dbReference>
<sequence>MAINLDTLGLSATVTAQGISAPDYQTILSTLTGYFQQIYGSDAYLDPDSKDGQMVALYALGIHDANNTAIATYNSFSPATGIGVGLSSNVKINGISRGVANNSTVDLLITGTIGLIIANGSAKDSNNIIWTLPASVVIGTDGTVLVTATCATAGAVAALAGTVTGINTPTRGWVSVTNPSAATVGTAAETDAALRTRQTQSVALSSITPFDALDGAIANVSGVKRHVLYENDTGTVDSNGLPEHSITAVVDGGDATEIAKVIRLKKGQGVTPNGSTVITILDTYGNPHPIGFNRPVPVPVYVDITIQAFSGYTSQVGVDIKTAVAAYINSLSIGADVLLSRVYSPANLGVVSGGESRYYDITSLLIGKSTGSLSASNITIVFDESATCDIANINITVSP</sequence>
<reference evidence="2 3" key="2">
    <citation type="journal article" date="2012" name="J. Bacteriol.">
        <title>Complete Genome Sequence of Rahnella sp. Strain Y9602, a Gammaproteobacterium Isolate from Metal- and Radionuclide-Contaminated Soil.</title>
        <authorList>
            <person name="Martinez R.J."/>
            <person name="Bruce D."/>
            <person name="Detter C."/>
            <person name="Goodwin L.A."/>
            <person name="Han J."/>
            <person name="Han C.S."/>
            <person name="Held B."/>
            <person name="Land M.L."/>
            <person name="Mikhailova N."/>
            <person name="Nolan M."/>
            <person name="Pennacchio L."/>
            <person name="Pitluck S."/>
            <person name="Tapia R."/>
            <person name="Woyke T."/>
            <person name="Sobecky P.A."/>
        </authorList>
    </citation>
    <scope>NUCLEOTIDE SEQUENCE [LARGE SCALE GENOMIC DNA]</scope>
    <source>
        <strain evidence="2 3">Y9602</strain>
        <plasmid evidence="2 3">pRAHAQ01</plasmid>
    </source>
</reference>
<dbReference type="Pfam" id="PF04865">
    <property type="entry name" value="Baseplate_J"/>
    <property type="match status" value="1"/>
</dbReference>
<evidence type="ECO:0000259" key="1">
    <source>
        <dbReference type="Pfam" id="PF04865"/>
    </source>
</evidence>
<feature type="domain" description="Baseplate protein J-like barrel" evidence="1">
    <location>
        <begin position="108"/>
        <end position="185"/>
    </location>
</feature>
<dbReference type="HOGENOM" id="CLU_045101_1_1_6"/>
<protein>
    <submittedName>
        <fullName evidence="2">Putative bacteriophage protein</fullName>
    </submittedName>
</protein>
<organism evidence="2 3">
    <name type="scientific">Rahnella sp. (strain Y9602)</name>
    <dbReference type="NCBI Taxonomy" id="2703885"/>
    <lineage>
        <taxon>Bacteria</taxon>
        <taxon>Pseudomonadati</taxon>
        <taxon>Pseudomonadota</taxon>
        <taxon>Gammaproteobacteria</taxon>
        <taxon>Enterobacterales</taxon>
        <taxon>Yersiniaceae</taxon>
        <taxon>Rahnella</taxon>
    </lineage>
</organism>
<dbReference type="Proteomes" id="UP000007257">
    <property type="component" value="Plasmid pRAHAQ01"/>
</dbReference>
<gene>
    <name evidence="2" type="ordered locus">Rahaq_5013</name>
</gene>
<evidence type="ECO:0000313" key="3">
    <source>
        <dbReference type="Proteomes" id="UP000007257"/>
    </source>
</evidence>
<dbReference type="AlphaFoldDB" id="A0A0H3FNY0"/>
<proteinExistence type="predicted"/>
<evidence type="ECO:0000313" key="2">
    <source>
        <dbReference type="EMBL" id="ADW76588.1"/>
    </source>
</evidence>
<reference evidence="3" key="1">
    <citation type="submission" date="2011-01" db="EMBL/GenBank/DDBJ databases">
        <title>Complete sequence of plasmid1 of Rahnella sp. Y9602.</title>
        <authorList>
            <consortium name="US DOE Joint Genome Institute"/>
            <person name="Lucas S."/>
            <person name="Copeland A."/>
            <person name="Lapidus A."/>
            <person name="Cheng J.-F."/>
            <person name="Goodwin L."/>
            <person name="Pitluck S."/>
            <person name="Lu M."/>
            <person name="Detter J.C."/>
            <person name="Han C."/>
            <person name="Tapia R."/>
            <person name="Land M."/>
            <person name="Hauser L."/>
            <person name="Kyrpides N."/>
            <person name="Ivanova N."/>
            <person name="Ovchinnikova G."/>
            <person name="Pagani I."/>
            <person name="Sobecky P.A."/>
            <person name="Martinez R.J."/>
            <person name="Woyke T."/>
        </authorList>
    </citation>
    <scope>NUCLEOTIDE SEQUENCE [LARGE SCALE GENOMIC DNA]</scope>
    <source>
        <strain evidence="3">Y9602</strain>
        <plasmid evidence="3">pRAHAQ01</plasmid>
    </source>
</reference>
<geneLocation type="plasmid" evidence="2 3">
    <name>pRAHAQ01</name>
</geneLocation>
<dbReference type="InterPro" id="IPR006949">
    <property type="entry name" value="Barrel_Baseplate_J-like"/>
</dbReference>
<dbReference type="OrthoDB" id="5465441at2"/>
<accession>A0A0H3FNY0</accession>
<dbReference type="EMBL" id="CP002506">
    <property type="protein sequence ID" value="ADW76588.1"/>
    <property type="molecule type" value="Genomic_DNA"/>
</dbReference>